<feature type="region of interest" description="Disordered" evidence="1">
    <location>
        <begin position="94"/>
        <end position="117"/>
    </location>
</feature>
<proteinExistence type="predicted"/>
<accession>A0A0L0VSF2</accession>
<name>A0A0L0VSF2_9BASI</name>
<feature type="region of interest" description="Disordered" evidence="1">
    <location>
        <begin position="1"/>
        <end position="71"/>
    </location>
</feature>
<organism evidence="2 3">
    <name type="scientific">Puccinia striiformis f. sp. tritici PST-78</name>
    <dbReference type="NCBI Taxonomy" id="1165861"/>
    <lineage>
        <taxon>Eukaryota</taxon>
        <taxon>Fungi</taxon>
        <taxon>Dikarya</taxon>
        <taxon>Basidiomycota</taxon>
        <taxon>Pucciniomycotina</taxon>
        <taxon>Pucciniomycetes</taxon>
        <taxon>Pucciniales</taxon>
        <taxon>Pucciniaceae</taxon>
        <taxon>Puccinia</taxon>
    </lineage>
</organism>
<dbReference type="AlphaFoldDB" id="A0A0L0VSF2"/>
<feature type="compositionally biased region" description="Basic and acidic residues" evidence="1">
    <location>
        <begin position="7"/>
        <end position="19"/>
    </location>
</feature>
<dbReference type="EMBL" id="AJIL01000025">
    <property type="protein sequence ID" value="KNF02213.1"/>
    <property type="molecule type" value="Genomic_DNA"/>
</dbReference>
<evidence type="ECO:0000256" key="1">
    <source>
        <dbReference type="SAM" id="MobiDB-lite"/>
    </source>
</evidence>
<reference evidence="3" key="1">
    <citation type="submission" date="2014-03" db="EMBL/GenBank/DDBJ databases">
        <title>The Genome Sequence of Puccinia striiformis f. sp. tritici PST-78.</title>
        <authorList>
            <consortium name="The Broad Institute Genome Sequencing Platform"/>
            <person name="Cuomo C."/>
            <person name="Hulbert S."/>
            <person name="Chen X."/>
            <person name="Walker B."/>
            <person name="Young S.K."/>
            <person name="Zeng Q."/>
            <person name="Gargeya S."/>
            <person name="Fitzgerald M."/>
            <person name="Haas B."/>
            <person name="Abouelleil A."/>
            <person name="Alvarado L."/>
            <person name="Arachchi H.M."/>
            <person name="Berlin A.M."/>
            <person name="Chapman S.B."/>
            <person name="Goldberg J."/>
            <person name="Griggs A."/>
            <person name="Gujja S."/>
            <person name="Hansen M."/>
            <person name="Howarth C."/>
            <person name="Imamovic A."/>
            <person name="Larimer J."/>
            <person name="McCowan C."/>
            <person name="Montmayeur A."/>
            <person name="Murphy C."/>
            <person name="Neiman D."/>
            <person name="Pearson M."/>
            <person name="Priest M."/>
            <person name="Roberts A."/>
            <person name="Saif S."/>
            <person name="Shea T."/>
            <person name="Sisk P."/>
            <person name="Sykes S."/>
            <person name="Wortman J."/>
            <person name="Nusbaum C."/>
            <person name="Birren B."/>
        </authorList>
    </citation>
    <scope>NUCLEOTIDE SEQUENCE [LARGE SCALE GENOMIC DNA]</scope>
    <source>
        <strain evidence="3">race PST-78</strain>
    </source>
</reference>
<protein>
    <submittedName>
        <fullName evidence="2">Uncharacterized protein</fullName>
    </submittedName>
</protein>
<evidence type="ECO:0000313" key="3">
    <source>
        <dbReference type="Proteomes" id="UP000054564"/>
    </source>
</evidence>
<evidence type="ECO:0000313" key="2">
    <source>
        <dbReference type="EMBL" id="KNF02213.1"/>
    </source>
</evidence>
<sequence>MPSHLRNSRDLSGEQRQRNVEAGLSNLAGQRTVQHAEGKPSISRPGADEGLRTKHRSDSNGSQLPSNFSSFKVGDVNTSSLAVALFDCAANRSVVDGESRSNYRPVDYPSVEPSSNH</sequence>
<dbReference type="Proteomes" id="UP000054564">
    <property type="component" value="Unassembled WGS sequence"/>
</dbReference>
<gene>
    <name evidence="2" type="ORF">PSTG_04712</name>
</gene>
<feature type="compositionally biased region" description="Basic and acidic residues" evidence="1">
    <location>
        <begin position="46"/>
        <end position="58"/>
    </location>
</feature>
<comment type="caution">
    <text evidence="2">The sequence shown here is derived from an EMBL/GenBank/DDBJ whole genome shotgun (WGS) entry which is preliminary data.</text>
</comment>
<keyword evidence="3" id="KW-1185">Reference proteome</keyword>
<feature type="compositionally biased region" description="Polar residues" evidence="1">
    <location>
        <begin position="59"/>
        <end position="71"/>
    </location>
</feature>